<dbReference type="PANTHER" id="PTHR10098:SF108">
    <property type="entry name" value="TETRATRICOPEPTIDE REPEAT PROTEIN 28"/>
    <property type="match status" value="1"/>
</dbReference>
<dbReference type="InterPro" id="IPR024983">
    <property type="entry name" value="CHAT_dom"/>
</dbReference>
<dbReference type="RefSeq" id="WP_138730300.1">
    <property type="nucleotide sequence ID" value="NZ_SRMP02000009.1"/>
</dbReference>
<dbReference type="PROSITE" id="PS50005">
    <property type="entry name" value="TPR"/>
    <property type="match status" value="1"/>
</dbReference>
<keyword evidence="1" id="KW-0802">TPR repeat</keyword>
<dbReference type="Pfam" id="PF12770">
    <property type="entry name" value="CHAT"/>
    <property type="match status" value="1"/>
</dbReference>
<dbReference type="EMBL" id="SRMP02000009">
    <property type="protein sequence ID" value="MFN0291088.1"/>
    <property type="molecule type" value="Genomic_DNA"/>
</dbReference>
<keyword evidence="2" id="KW-1133">Transmembrane helix</keyword>
<keyword evidence="2" id="KW-0812">Transmembrane</keyword>
<dbReference type="InterPro" id="IPR011990">
    <property type="entry name" value="TPR-like_helical_dom_sf"/>
</dbReference>
<dbReference type="PANTHER" id="PTHR10098">
    <property type="entry name" value="RAPSYN-RELATED"/>
    <property type="match status" value="1"/>
</dbReference>
<feature type="repeat" description="TPR" evidence="1">
    <location>
        <begin position="187"/>
        <end position="220"/>
    </location>
</feature>
<keyword evidence="6" id="KW-1185">Reference proteome</keyword>
<proteinExistence type="predicted"/>
<sequence length="906" mass="104070">MVIAIANNTEPQAIYQTVKPMPCRYFKYVCVVLLLLQSGSLLAQSNDFQTKLKGFKANNDLTNWIYEQLDYANENPQTAADNILKIQKKRWRNAKTAEERFAWLNLLSTLAYYQLLNGNIFGSINSYENALSFFRKHKILDYDVVEYIYKPLGNNYTRLGDYERALFIQKQSIEFQHYHSEDKNKAAAIYCNMAISYRSMGKLEDAYKTINKGLALKPDHFNLVMLNNVYADVLYDDQKYFEAATVIENNISKQKASNAATAYWLMSSYTTAGNIYLKQQETTKASIFYTKALQLLDRYYPHSRIRERANLYTQIGTTYLTQNKPNQAISYAQKTLKTLGVNKTQKIYGDNKLVDVFMLLAKANLQLRQAEKALKNINLSLLSAYKIRNEFAADKTKERLQDYLKQIAEQGIDISYQLYKQTSDKKYLQQILTLAEQSKSRTLLDQMQRNQQSVSKNIKNDSLFLKKQQLERNISFLEKQAIEEPNQHATKNIEGLKYDLALINKTLSKKYQYLNFEDYQMNIQIEKLPNHRFIEYFIGEKDIYVINIYRHKIENVIKLPHAEKIKTALQTFLQTYFHNGANAMLNNPKAFFQASHRIYQLILAPIKLKPNEQLTIIPDGVLGYLSFDGLISRNNYTENISKWPFLIKNHTTDYAFSIQTLLTEKKTTTSNTFAGLFITHSEGNKTQLNAITTEADLIKKYVKGSFLFDNEVNPKSFEQLFTKSKVMHIGTHAYLTGVNHEPTLDFGEEKMYLFELSAKQSAPSLVVLSACQTADGLLANGEGIISLSRGFNAVGTTATIASLWNVNDDAAAQIMAGFYQSLVKNKNASQALRQTKLNWLSTTKMSNAVLLPYYWDSLIYMGKNQEIELQKPINWLGKSFLASYFAFLLAATLIIRRVKFAKKTIA</sequence>
<feature type="domain" description="CHAT" evidence="4">
    <location>
        <begin position="595"/>
        <end position="862"/>
    </location>
</feature>
<keyword evidence="3" id="KW-0732">Signal</keyword>
<dbReference type="InterPro" id="IPR019734">
    <property type="entry name" value="TPR_rpt"/>
</dbReference>
<reference evidence="5 6" key="1">
    <citation type="submission" date="2024-12" db="EMBL/GenBank/DDBJ databases">
        <authorList>
            <person name="Hu S."/>
        </authorList>
    </citation>
    <scope>NUCLEOTIDE SEQUENCE [LARGE SCALE GENOMIC DNA]</scope>
    <source>
        <strain evidence="5 6">P-25</strain>
    </source>
</reference>
<evidence type="ECO:0000313" key="6">
    <source>
        <dbReference type="Proteomes" id="UP001517367"/>
    </source>
</evidence>
<feature type="chain" id="PRO_5046914429" evidence="3">
    <location>
        <begin position="44"/>
        <end position="906"/>
    </location>
</feature>
<evidence type="ECO:0000256" key="2">
    <source>
        <dbReference type="SAM" id="Phobius"/>
    </source>
</evidence>
<gene>
    <name evidence="5" type="ORF">E5L68_006775</name>
</gene>
<name>A0ABW9JH77_9SPHI</name>
<dbReference type="Gene3D" id="1.25.40.10">
    <property type="entry name" value="Tetratricopeptide repeat domain"/>
    <property type="match status" value="2"/>
</dbReference>
<protein>
    <submittedName>
        <fullName evidence="5">CHAT domain-containing protein</fullName>
    </submittedName>
</protein>
<dbReference type="Pfam" id="PF13181">
    <property type="entry name" value="TPR_8"/>
    <property type="match status" value="2"/>
</dbReference>
<evidence type="ECO:0000313" key="5">
    <source>
        <dbReference type="EMBL" id="MFN0291088.1"/>
    </source>
</evidence>
<dbReference type="Proteomes" id="UP001517367">
    <property type="component" value="Unassembled WGS sequence"/>
</dbReference>
<dbReference type="SMART" id="SM00028">
    <property type="entry name" value="TPR"/>
    <property type="match status" value="6"/>
</dbReference>
<feature type="transmembrane region" description="Helical" evidence="2">
    <location>
        <begin position="875"/>
        <end position="895"/>
    </location>
</feature>
<keyword evidence="2" id="KW-0472">Membrane</keyword>
<evidence type="ECO:0000256" key="3">
    <source>
        <dbReference type="SAM" id="SignalP"/>
    </source>
</evidence>
<evidence type="ECO:0000256" key="1">
    <source>
        <dbReference type="PROSITE-ProRule" id="PRU00339"/>
    </source>
</evidence>
<organism evidence="5 6">
    <name type="scientific">Pedobacter helvus</name>
    <dbReference type="NCBI Taxonomy" id="2563444"/>
    <lineage>
        <taxon>Bacteria</taxon>
        <taxon>Pseudomonadati</taxon>
        <taxon>Bacteroidota</taxon>
        <taxon>Sphingobacteriia</taxon>
        <taxon>Sphingobacteriales</taxon>
        <taxon>Sphingobacteriaceae</taxon>
        <taxon>Pedobacter</taxon>
    </lineage>
</organism>
<comment type="caution">
    <text evidence="5">The sequence shown here is derived from an EMBL/GenBank/DDBJ whole genome shotgun (WGS) entry which is preliminary data.</text>
</comment>
<evidence type="ECO:0000259" key="4">
    <source>
        <dbReference type="Pfam" id="PF12770"/>
    </source>
</evidence>
<accession>A0ABW9JH77</accession>
<feature type="signal peptide" evidence="3">
    <location>
        <begin position="1"/>
        <end position="43"/>
    </location>
</feature>
<dbReference type="SUPFAM" id="SSF48452">
    <property type="entry name" value="TPR-like"/>
    <property type="match status" value="2"/>
</dbReference>